<accession>A0A1U7RSW6</accession>
<dbReference type="RefSeq" id="XP_025053274.1">
    <property type="nucleotide sequence ID" value="XM_025197489.1"/>
</dbReference>
<keyword evidence="3" id="KW-1185">Reference proteome</keyword>
<proteinExistence type="predicted"/>
<dbReference type="GeneID" id="102368012"/>
<evidence type="ECO:0000313" key="6">
    <source>
        <dbReference type="RefSeq" id="XP_025053275.1"/>
    </source>
</evidence>
<dbReference type="PANTHER" id="PTHR10424">
    <property type="entry name" value="VIRAL ENVELOPE PROTEIN"/>
    <property type="match status" value="1"/>
</dbReference>
<feature type="region of interest" description="Disordered" evidence="1">
    <location>
        <begin position="255"/>
        <end position="274"/>
    </location>
</feature>
<keyword evidence="2" id="KW-0732">Signal</keyword>
<evidence type="ECO:0000313" key="4">
    <source>
        <dbReference type="RefSeq" id="XP_006018380.1"/>
    </source>
</evidence>
<dbReference type="eggNOG" id="ENOG502SD08">
    <property type="taxonomic scope" value="Eukaryota"/>
</dbReference>
<evidence type="ECO:0000256" key="2">
    <source>
        <dbReference type="SAM" id="SignalP"/>
    </source>
</evidence>
<reference evidence="4" key="1">
    <citation type="submission" date="2022-04" db="UniProtKB">
        <authorList>
            <consortium name="RefSeq"/>
        </authorList>
    </citation>
    <scope>IDENTIFICATION</scope>
</reference>
<dbReference type="Proteomes" id="UP000189705">
    <property type="component" value="Unplaced"/>
</dbReference>
<dbReference type="RefSeq" id="XP_006018380.1">
    <property type="nucleotide sequence ID" value="XM_006018318.3"/>
</dbReference>
<gene>
    <name evidence="4 5 6" type="primary">LOC102368012</name>
</gene>
<evidence type="ECO:0000313" key="5">
    <source>
        <dbReference type="RefSeq" id="XP_025053274.1"/>
    </source>
</evidence>
<dbReference type="AlphaFoldDB" id="A0A1U7RSW6"/>
<dbReference type="InterPro" id="IPR018154">
    <property type="entry name" value="TLV/ENV_coat_polyprotein"/>
</dbReference>
<dbReference type="KEGG" id="asn:102368012"/>
<feature type="signal peptide" evidence="2">
    <location>
        <begin position="1"/>
        <end position="16"/>
    </location>
</feature>
<evidence type="ECO:0000313" key="3">
    <source>
        <dbReference type="Proteomes" id="UP000189705"/>
    </source>
</evidence>
<protein>
    <submittedName>
        <fullName evidence="4">syncytin-2-like</fullName>
    </submittedName>
</protein>
<name>A0A1U7RSW6_ALLSI</name>
<dbReference type="Pfam" id="PF00429">
    <property type="entry name" value="TLV_coat"/>
    <property type="match status" value="1"/>
</dbReference>
<sequence length="447" mass="49969">MRLLILILVLPAIASTNVYLRFLQKVSLALNASDCWVCGLTPRTYDEGFLMIPRPLTFMNLTACSEDLNHETWDDAEYLKVVPEQGYFCWVRNQSKKLNYSVGNSSCKHYTTYDGIWMNNHTASKTWCKGFKNWYTTYNQTNNRALSCSAIKSFNVTIWDCSRADQGHCYRNGTRVSPSPMGAVSGIHSPFGGWYVRYFGSELGKPATETNTTWVALKGTYWVCGTKAYHQLPPDWFGSCYLAWLTPAVRITKSLPQGRHRNRRESPNLSSQEQAAQATLETYKNPLTVGKLIGCSAAEIIPPRTRPAMSCVGRYTLQLQSVAEILALETETAINSLGKNVKSVAKHEESLRQMVIQNRLALDYVSASEGGACAVIGRECCTYVNSTYKLVKDHINNAMVHADKAVEVASIPKDSSADWFPWLDPRGLFKGLLGKIMFALCMVLILG</sequence>
<dbReference type="SUPFAM" id="SSF58069">
    <property type="entry name" value="Virus ectodomain"/>
    <property type="match status" value="1"/>
</dbReference>
<feature type="chain" id="PRO_5044566417" evidence="2">
    <location>
        <begin position="17"/>
        <end position="447"/>
    </location>
</feature>
<organism evidence="4">
    <name type="scientific">Alligator sinensis</name>
    <name type="common">Chinese alligator</name>
    <dbReference type="NCBI Taxonomy" id="38654"/>
    <lineage>
        <taxon>Eukaryota</taxon>
        <taxon>Metazoa</taxon>
        <taxon>Chordata</taxon>
        <taxon>Craniata</taxon>
        <taxon>Vertebrata</taxon>
        <taxon>Euteleostomi</taxon>
        <taxon>Archelosauria</taxon>
        <taxon>Archosauria</taxon>
        <taxon>Crocodylia</taxon>
        <taxon>Alligatoridae</taxon>
        <taxon>Alligatorinae</taxon>
        <taxon>Alligator</taxon>
    </lineage>
</organism>
<dbReference type="Gene3D" id="1.10.287.210">
    <property type="match status" value="1"/>
</dbReference>
<dbReference type="RefSeq" id="XP_025053275.1">
    <property type="nucleotide sequence ID" value="XM_025197490.1"/>
</dbReference>
<evidence type="ECO:0000256" key="1">
    <source>
        <dbReference type="SAM" id="MobiDB-lite"/>
    </source>
</evidence>